<gene>
    <name evidence="9" type="ORF">B2A_07696</name>
</gene>
<feature type="transmembrane region" description="Helical" evidence="7">
    <location>
        <begin position="170"/>
        <end position="194"/>
    </location>
</feature>
<feature type="transmembrane region" description="Helical" evidence="7">
    <location>
        <begin position="6"/>
        <end position="31"/>
    </location>
</feature>
<feature type="transmembrane region" description="Helical" evidence="7">
    <location>
        <begin position="206"/>
        <end position="227"/>
    </location>
</feature>
<feature type="transmembrane region" description="Helical" evidence="7">
    <location>
        <begin position="106"/>
        <end position="128"/>
    </location>
</feature>
<dbReference type="GO" id="GO:0005886">
    <property type="term" value="C:plasma membrane"/>
    <property type="evidence" value="ECO:0007669"/>
    <property type="project" value="UniProtKB-SubCell"/>
</dbReference>
<keyword evidence="3" id="KW-1003">Cell membrane</keyword>
<name>T1B570_9ZZZZ</name>
<feature type="non-terminal residue" evidence="9">
    <location>
        <position position="1"/>
    </location>
</feature>
<reference evidence="9" key="1">
    <citation type="submission" date="2013-08" db="EMBL/GenBank/DDBJ databases">
        <authorList>
            <person name="Mendez C."/>
            <person name="Richter M."/>
            <person name="Ferrer M."/>
            <person name="Sanchez J."/>
        </authorList>
    </citation>
    <scope>NUCLEOTIDE SEQUENCE</scope>
</reference>
<evidence type="ECO:0000256" key="3">
    <source>
        <dbReference type="ARBA" id="ARBA00022475"/>
    </source>
</evidence>
<feature type="domain" description="ABC transmembrane type-1" evidence="8">
    <location>
        <begin position="5"/>
        <end position="227"/>
    </location>
</feature>
<reference evidence="9" key="2">
    <citation type="journal article" date="2014" name="ISME J.">
        <title>Microbial stratification in low pH oxic and suboxic macroscopic growths along an acid mine drainage.</title>
        <authorList>
            <person name="Mendez-Garcia C."/>
            <person name="Mesa V."/>
            <person name="Sprenger R.R."/>
            <person name="Richter M."/>
            <person name="Diez M.S."/>
            <person name="Solano J."/>
            <person name="Bargiela R."/>
            <person name="Golyshina O.V."/>
            <person name="Manteca A."/>
            <person name="Ramos J.L."/>
            <person name="Gallego J.R."/>
            <person name="Llorente I."/>
            <person name="Martins Dos Santos V.A."/>
            <person name="Jensen O.N."/>
            <person name="Pelaez A.I."/>
            <person name="Sanchez J."/>
            <person name="Ferrer M."/>
        </authorList>
    </citation>
    <scope>NUCLEOTIDE SEQUENCE</scope>
</reference>
<evidence type="ECO:0000256" key="4">
    <source>
        <dbReference type="ARBA" id="ARBA00022692"/>
    </source>
</evidence>
<evidence type="ECO:0000259" key="8">
    <source>
        <dbReference type="PROSITE" id="PS50928"/>
    </source>
</evidence>
<keyword evidence="6 7" id="KW-0472">Membrane</keyword>
<comment type="caution">
    <text evidence="9">The sequence shown here is derived from an EMBL/GenBank/DDBJ whole genome shotgun (WGS) entry which is preliminary data.</text>
</comment>
<proteinExistence type="predicted"/>
<dbReference type="AlphaFoldDB" id="T1B570"/>
<keyword evidence="4 7" id="KW-0812">Transmembrane</keyword>
<comment type="subcellular location">
    <subcellularLocation>
        <location evidence="1">Cell membrane</location>
        <topology evidence="1">Multi-pass membrane protein</topology>
    </subcellularLocation>
</comment>
<keyword evidence="5 7" id="KW-1133">Transmembrane helix</keyword>
<dbReference type="InterPro" id="IPR000515">
    <property type="entry name" value="MetI-like"/>
</dbReference>
<feature type="transmembrane region" description="Helical" evidence="7">
    <location>
        <begin position="43"/>
        <end position="65"/>
    </location>
</feature>
<evidence type="ECO:0000256" key="6">
    <source>
        <dbReference type="ARBA" id="ARBA00023136"/>
    </source>
</evidence>
<dbReference type="GO" id="GO:0055085">
    <property type="term" value="P:transmembrane transport"/>
    <property type="evidence" value="ECO:0007669"/>
    <property type="project" value="InterPro"/>
</dbReference>
<evidence type="ECO:0000256" key="2">
    <source>
        <dbReference type="ARBA" id="ARBA00022448"/>
    </source>
</evidence>
<sequence>VGFSLPLTVFLLVISLLVSVPIVILMGIGYSRRVNTTTKAASNLYLGLGAIFPLFLVTAFARFFLYNTSLIISASTNNLPNWSFPTHIPFIDGLINGNYAMAGSGILVFIIPLLLMIFFASVAMLQIYRSGILKSLNQGYLGSASSLGLPRWLVVRNYLMNKGASEVFRYMPIVMTSILTFDIVVEAIMSYRGIGWVFYESLISGSYFGAIFSLFVFGIIIILSSLVSGIARAMLDPEIAGGE</sequence>
<organism evidence="9">
    <name type="scientific">mine drainage metagenome</name>
    <dbReference type="NCBI Taxonomy" id="410659"/>
    <lineage>
        <taxon>unclassified sequences</taxon>
        <taxon>metagenomes</taxon>
        <taxon>ecological metagenomes</taxon>
    </lineage>
</organism>
<evidence type="ECO:0000256" key="5">
    <source>
        <dbReference type="ARBA" id="ARBA00022989"/>
    </source>
</evidence>
<dbReference type="PROSITE" id="PS50928">
    <property type="entry name" value="ABC_TM1"/>
    <property type="match status" value="1"/>
</dbReference>
<dbReference type="PANTHER" id="PTHR43163">
    <property type="entry name" value="DIPEPTIDE TRANSPORT SYSTEM PERMEASE PROTEIN DPPB-RELATED"/>
    <property type="match status" value="1"/>
</dbReference>
<protein>
    <submittedName>
        <fullName evidence="9">Binding-protein-dependent transport system inner membrane component</fullName>
    </submittedName>
</protein>
<accession>T1B570</accession>
<dbReference type="PANTHER" id="PTHR43163:SF6">
    <property type="entry name" value="DIPEPTIDE TRANSPORT SYSTEM PERMEASE PROTEIN DPPB-RELATED"/>
    <property type="match status" value="1"/>
</dbReference>
<evidence type="ECO:0000256" key="7">
    <source>
        <dbReference type="SAM" id="Phobius"/>
    </source>
</evidence>
<evidence type="ECO:0000256" key="1">
    <source>
        <dbReference type="ARBA" id="ARBA00004651"/>
    </source>
</evidence>
<keyword evidence="2" id="KW-0813">Transport</keyword>
<dbReference type="Pfam" id="PF00528">
    <property type="entry name" value="BPD_transp_1"/>
    <property type="match status" value="1"/>
</dbReference>
<evidence type="ECO:0000313" key="9">
    <source>
        <dbReference type="EMBL" id="EQD49445.1"/>
    </source>
</evidence>
<dbReference type="EMBL" id="AUZZ01005524">
    <property type="protein sequence ID" value="EQD49445.1"/>
    <property type="molecule type" value="Genomic_DNA"/>
</dbReference>